<name>A0A679GPW9_9GAMM</name>
<evidence type="ECO:0000313" key="2">
    <source>
        <dbReference type="Proteomes" id="UP000501237"/>
    </source>
</evidence>
<evidence type="ECO:0000313" key="1">
    <source>
        <dbReference type="EMBL" id="BCA29569.1"/>
    </source>
</evidence>
<protein>
    <submittedName>
        <fullName evidence="1">Uncharacterized protein</fullName>
    </submittedName>
</protein>
<sequence length="244" mass="26145">MRGVWGWSAAAALALLVAGLAWWGWMLRAPVSSAPSLVVPPAFALAREFGFGAYRLAWSGRDLDLLDGAGRSLWRTKGGFLSAGRADPVVRCDEQSLEGFQSAGRRLQVFGHLRCTDGRISPYHLEMRDEGARGVLLSVILGDPVLDRVVLRWQREADERFQGVADAGNGRAAGVGEGRGPIPEVKGRWMMGPSESLLLVSSSRAFYSGPGVTRAFDAESAEVVSLAVEAGSLELRVARPALSP</sequence>
<dbReference type="Proteomes" id="UP000501237">
    <property type="component" value="Chromosome"/>
</dbReference>
<dbReference type="EMBL" id="AP022642">
    <property type="protein sequence ID" value="BCA29569.1"/>
    <property type="molecule type" value="Genomic_DNA"/>
</dbReference>
<dbReference type="AlphaFoldDB" id="A0A679GPW9"/>
<organism evidence="1 2">
    <name type="scientific">Metapseudomonas otitidis</name>
    <dbReference type="NCBI Taxonomy" id="319939"/>
    <lineage>
        <taxon>Bacteria</taxon>
        <taxon>Pseudomonadati</taxon>
        <taxon>Pseudomonadota</taxon>
        <taxon>Gammaproteobacteria</taxon>
        <taxon>Pseudomonadales</taxon>
        <taxon>Pseudomonadaceae</taxon>
        <taxon>Metapseudomonas</taxon>
    </lineage>
</organism>
<proteinExistence type="predicted"/>
<dbReference type="KEGG" id="poj:PtoMrB4_35460"/>
<reference evidence="1 2" key="1">
    <citation type="journal article" date="2020" name="Microbiol. Resour. Announc.">
        <title>Complete genome sequence of Pseudomonas otitidis strain MrB4, isolated from Lake Biwa in Japan.</title>
        <authorList>
            <person name="Miyazaki K."/>
            <person name="Hase E."/>
            <person name="Maruya T."/>
        </authorList>
    </citation>
    <scope>NUCLEOTIDE SEQUENCE [LARGE SCALE GENOMIC DNA]</scope>
    <source>
        <strain evidence="1 2">MrB4</strain>
    </source>
</reference>
<gene>
    <name evidence="1" type="ORF">PtoMrB4_35460</name>
</gene>
<accession>A0A679GPW9</accession>